<dbReference type="Proteomes" id="UP000237271">
    <property type="component" value="Unassembled WGS sequence"/>
</dbReference>
<name>A0A2P4XGM4_9STRA</name>
<protein>
    <submittedName>
        <fullName evidence="1">Uncharacterized protein</fullName>
    </submittedName>
</protein>
<dbReference type="EMBL" id="NCKW01011062">
    <property type="protein sequence ID" value="POM64695.1"/>
    <property type="molecule type" value="Genomic_DNA"/>
</dbReference>
<evidence type="ECO:0000313" key="2">
    <source>
        <dbReference type="Proteomes" id="UP000237271"/>
    </source>
</evidence>
<dbReference type="AlphaFoldDB" id="A0A2P4XGM4"/>
<accession>A0A2P4XGM4</accession>
<evidence type="ECO:0000313" key="1">
    <source>
        <dbReference type="EMBL" id="POM64695.1"/>
    </source>
</evidence>
<proteinExistence type="predicted"/>
<gene>
    <name evidence="1" type="ORF">PHPALM_19750</name>
</gene>
<sequence length="173" mass="19782">MVFKKTLRSFRRRLVRINASTTSAIVWCTRSVQALTFRVPVLDVEAVDPERGWNLGITVKRELYVHNHQIYRHYPGISHVSTQAQLFPGITTKYQYICENSNHQVNMTDVLTDERVVSASKCTWGYGIISGSMRAMLGGFPVVIQMDCMYNSNSLDKVNQCSNQFSKLPRMDI</sequence>
<organism evidence="1 2">
    <name type="scientific">Phytophthora palmivora</name>
    <dbReference type="NCBI Taxonomy" id="4796"/>
    <lineage>
        <taxon>Eukaryota</taxon>
        <taxon>Sar</taxon>
        <taxon>Stramenopiles</taxon>
        <taxon>Oomycota</taxon>
        <taxon>Peronosporomycetes</taxon>
        <taxon>Peronosporales</taxon>
        <taxon>Peronosporaceae</taxon>
        <taxon>Phytophthora</taxon>
    </lineage>
</organism>
<keyword evidence="2" id="KW-1185">Reference proteome</keyword>
<reference evidence="1 2" key="1">
    <citation type="journal article" date="2017" name="Genome Biol. Evol.">
        <title>Phytophthora megakarya and P. palmivora, closely related causal agents of cacao black pod rot, underwent increases in genome sizes and gene numbers by different mechanisms.</title>
        <authorList>
            <person name="Ali S.S."/>
            <person name="Shao J."/>
            <person name="Lary D.J."/>
            <person name="Kronmiller B."/>
            <person name="Shen D."/>
            <person name="Strem M.D."/>
            <person name="Amoako-Attah I."/>
            <person name="Akrofi A.Y."/>
            <person name="Begoude B.A."/>
            <person name="Ten Hoopen G.M."/>
            <person name="Coulibaly K."/>
            <person name="Kebe B.I."/>
            <person name="Melnick R.L."/>
            <person name="Guiltinan M.J."/>
            <person name="Tyler B.M."/>
            <person name="Meinhardt L.W."/>
            <person name="Bailey B.A."/>
        </authorList>
    </citation>
    <scope>NUCLEOTIDE SEQUENCE [LARGE SCALE GENOMIC DNA]</scope>
    <source>
        <strain evidence="2">sbr112.9</strain>
    </source>
</reference>
<comment type="caution">
    <text evidence="1">The sequence shown here is derived from an EMBL/GenBank/DDBJ whole genome shotgun (WGS) entry which is preliminary data.</text>
</comment>